<dbReference type="Gene3D" id="3.30.70.20">
    <property type="match status" value="1"/>
</dbReference>
<gene>
    <name evidence="6" type="ORF">AMYX_38310</name>
</gene>
<dbReference type="GO" id="GO:0005886">
    <property type="term" value="C:plasma membrane"/>
    <property type="evidence" value="ECO:0007669"/>
    <property type="project" value="UniProtKB-SubCell"/>
</dbReference>
<dbReference type="Pfam" id="PF13237">
    <property type="entry name" value="Fer4_10"/>
    <property type="match status" value="1"/>
</dbReference>
<protein>
    <submittedName>
        <fullName evidence="6">(4Fe-4S)-binding protein</fullName>
    </submittedName>
</protein>
<dbReference type="Proteomes" id="UP000503640">
    <property type="component" value="Unassembled WGS sequence"/>
</dbReference>
<comment type="caution">
    <text evidence="6">The sequence shown here is derived from an EMBL/GenBank/DDBJ whole genome shotgun (WGS) entry which is preliminary data.</text>
</comment>
<evidence type="ECO:0000313" key="7">
    <source>
        <dbReference type="Proteomes" id="UP000503640"/>
    </source>
</evidence>
<name>A0A7I9VSI8_9BACT</name>
<dbReference type="Pfam" id="PF12801">
    <property type="entry name" value="Fer4_5"/>
    <property type="match status" value="2"/>
</dbReference>
<dbReference type="AlphaFoldDB" id="A0A7I9VSI8"/>
<keyword evidence="3 4" id="KW-0472">Membrane</keyword>
<feature type="transmembrane region" description="Helical" evidence="4">
    <location>
        <begin position="316"/>
        <end position="337"/>
    </location>
</feature>
<feature type="transmembrane region" description="Helical" evidence="4">
    <location>
        <begin position="36"/>
        <end position="57"/>
    </location>
</feature>
<dbReference type="PROSITE" id="PS51379">
    <property type="entry name" value="4FE4S_FER_2"/>
    <property type="match status" value="1"/>
</dbReference>
<dbReference type="PANTHER" id="PTHR30224">
    <property type="entry name" value="ELECTRON TRANSPORT PROTEIN"/>
    <property type="match status" value="1"/>
</dbReference>
<feature type="transmembrane region" description="Helical" evidence="4">
    <location>
        <begin position="157"/>
        <end position="183"/>
    </location>
</feature>
<dbReference type="SUPFAM" id="SSF54862">
    <property type="entry name" value="4Fe-4S ferredoxins"/>
    <property type="match status" value="1"/>
</dbReference>
<feature type="transmembrane region" description="Helical" evidence="4">
    <location>
        <begin position="101"/>
        <end position="119"/>
    </location>
</feature>
<evidence type="ECO:0000256" key="3">
    <source>
        <dbReference type="ARBA" id="ARBA00023136"/>
    </source>
</evidence>
<organism evidence="6 7">
    <name type="scientific">Anaeromyxobacter diazotrophicus</name>
    <dbReference type="NCBI Taxonomy" id="2590199"/>
    <lineage>
        <taxon>Bacteria</taxon>
        <taxon>Pseudomonadati</taxon>
        <taxon>Myxococcota</taxon>
        <taxon>Myxococcia</taxon>
        <taxon>Myxococcales</taxon>
        <taxon>Cystobacterineae</taxon>
        <taxon>Anaeromyxobacteraceae</taxon>
        <taxon>Anaeromyxobacter</taxon>
    </lineage>
</organism>
<dbReference type="PANTHER" id="PTHR30224:SF4">
    <property type="entry name" value="ELECTRON TRANSPORT PROTEIN YCCM-RELATED"/>
    <property type="match status" value="1"/>
</dbReference>
<proteinExistence type="predicted"/>
<evidence type="ECO:0000259" key="5">
    <source>
        <dbReference type="PROSITE" id="PS51379"/>
    </source>
</evidence>
<dbReference type="InterPro" id="IPR017896">
    <property type="entry name" value="4Fe4S_Fe-S-bd"/>
</dbReference>
<dbReference type="EMBL" id="BJTG01000010">
    <property type="protein sequence ID" value="GEJ59090.1"/>
    <property type="molecule type" value="Genomic_DNA"/>
</dbReference>
<keyword evidence="4" id="KW-0812">Transmembrane</keyword>
<accession>A0A7I9VSI8</accession>
<evidence type="ECO:0000256" key="2">
    <source>
        <dbReference type="ARBA" id="ARBA00022475"/>
    </source>
</evidence>
<reference evidence="7" key="1">
    <citation type="journal article" date="2020" name="Appl. Environ. Microbiol.">
        <title>Diazotrophic Anaeromyxobacter Isolates from Soils.</title>
        <authorList>
            <person name="Masuda Y."/>
            <person name="Yamanaka H."/>
            <person name="Xu Z.X."/>
            <person name="Shiratori Y."/>
            <person name="Aono T."/>
            <person name="Amachi S."/>
            <person name="Senoo K."/>
            <person name="Itoh H."/>
        </authorList>
    </citation>
    <scope>NUCLEOTIDE SEQUENCE [LARGE SCALE GENOMIC DNA]</scope>
    <source>
        <strain evidence="7">R267</strain>
    </source>
</reference>
<feature type="transmembrane region" description="Helical" evidence="4">
    <location>
        <begin position="203"/>
        <end position="227"/>
    </location>
</feature>
<dbReference type="RefSeq" id="WP_235969709.1">
    <property type="nucleotide sequence ID" value="NZ_BJTG01000010.1"/>
</dbReference>
<comment type="subcellular location">
    <subcellularLocation>
        <location evidence="1">Cell membrane</location>
    </subcellularLocation>
</comment>
<dbReference type="InterPro" id="IPR052378">
    <property type="entry name" value="NosR_regulator"/>
</dbReference>
<evidence type="ECO:0000256" key="4">
    <source>
        <dbReference type="SAM" id="Phobius"/>
    </source>
</evidence>
<keyword evidence="7" id="KW-1185">Reference proteome</keyword>
<evidence type="ECO:0000313" key="6">
    <source>
        <dbReference type="EMBL" id="GEJ59090.1"/>
    </source>
</evidence>
<evidence type="ECO:0000256" key="1">
    <source>
        <dbReference type="ARBA" id="ARBA00004236"/>
    </source>
</evidence>
<keyword evidence="2" id="KW-1003">Cell membrane</keyword>
<keyword evidence="4" id="KW-1133">Transmembrane helix</keyword>
<sequence>MPDQLVTLRSPGEGEAAPAASAPAARWQNPYRRLPAVRWAVQAAYALFLTVTGWEFWRFYEQAAAGEPLTVARPPAVEAFLPISALVGLKRFVHSGQWDEIHPAGLVILLAALGTAFAARKAFCSWVCPVGTFSRALEWVGKKTLWRRGRQLVVPRWLDLPLLSLKYLLLAFFLWIVWVQMPLEAIDGFMKAPFNLAADAKMLLFFQGLSAGAGVVLGVLVVLSVVVKHFWCRYLCPYGALLGLASLGSPQRVVRDPATCNDCQACTRACPAQIPVHRRASVWTAECTGCLSCVAACTVADCLTVNRRAKQGMSPWLVPAGALAVMLGAWACARLTGHWHTALPDELLARVYQLAPFLGH</sequence>
<feature type="domain" description="4Fe-4S ferredoxin-type" evidence="5">
    <location>
        <begin position="251"/>
        <end position="280"/>
    </location>
</feature>